<protein>
    <submittedName>
        <fullName evidence="1">Uncharacterized protein</fullName>
    </submittedName>
</protein>
<gene>
    <name evidence="1" type="ORF">mPipKuh1_009926</name>
</gene>
<evidence type="ECO:0000313" key="1">
    <source>
        <dbReference type="EMBL" id="KAF6366524.1"/>
    </source>
</evidence>
<proteinExistence type="predicted"/>
<name>A0A7J7YXA5_PIPKU</name>
<evidence type="ECO:0000313" key="2">
    <source>
        <dbReference type="Proteomes" id="UP000558488"/>
    </source>
</evidence>
<dbReference type="AlphaFoldDB" id="A0A7J7YXA5"/>
<reference evidence="1 2" key="1">
    <citation type="journal article" date="2020" name="Nature">
        <title>Six reference-quality genomes reveal evolution of bat adaptations.</title>
        <authorList>
            <person name="Jebb D."/>
            <person name="Huang Z."/>
            <person name="Pippel M."/>
            <person name="Hughes G.M."/>
            <person name="Lavrichenko K."/>
            <person name="Devanna P."/>
            <person name="Winkler S."/>
            <person name="Jermiin L.S."/>
            <person name="Skirmuntt E.C."/>
            <person name="Katzourakis A."/>
            <person name="Burkitt-Gray L."/>
            <person name="Ray D.A."/>
            <person name="Sullivan K.A.M."/>
            <person name="Roscito J.G."/>
            <person name="Kirilenko B.M."/>
            <person name="Davalos L.M."/>
            <person name="Corthals A.P."/>
            <person name="Power M.L."/>
            <person name="Jones G."/>
            <person name="Ransome R.D."/>
            <person name="Dechmann D.K.N."/>
            <person name="Locatelli A.G."/>
            <person name="Puechmaille S.J."/>
            <person name="Fedrigo O."/>
            <person name="Jarvis E.D."/>
            <person name="Hiller M."/>
            <person name="Vernes S.C."/>
            <person name="Myers E.W."/>
            <person name="Teeling E.C."/>
        </authorList>
    </citation>
    <scope>NUCLEOTIDE SEQUENCE [LARGE SCALE GENOMIC DNA]</scope>
    <source>
        <strain evidence="1">MPipKuh1</strain>
        <tissue evidence="1">Flight muscle</tissue>
    </source>
</reference>
<sequence>MTTNLVSETLLQMCYHLLAPVSPTGYFMRQLFPFTEREKAVMEAVAKHQKGNLIMFPAPLDFHFEIRYLCQLPPPEPSPARVQGSSHLIHHLCMEGINKNDGKTLSNQCGPAVEHRPLNH</sequence>
<organism evidence="1 2">
    <name type="scientific">Pipistrellus kuhlii</name>
    <name type="common">Kuhl's pipistrelle</name>
    <dbReference type="NCBI Taxonomy" id="59472"/>
    <lineage>
        <taxon>Eukaryota</taxon>
        <taxon>Metazoa</taxon>
        <taxon>Chordata</taxon>
        <taxon>Craniata</taxon>
        <taxon>Vertebrata</taxon>
        <taxon>Euteleostomi</taxon>
        <taxon>Mammalia</taxon>
        <taxon>Eutheria</taxon>
        <taxon>Laurasiatheria</taxon>
        <taxon>Chiroptera</taxon>
        <taxon>Yangochiroptera</taxon>
        <taxon>Vespertilionidae</taxon>
        <taxon>Pipistrellus</taxon>
    </lineage>
</organism>
<comment type="caution">
    <text evidence="1">The sequence shown here is derived from an EMBL/GenBank/DDBJ whole genome shotgun (WGS) entry which is preliminary data.</text>
</comment>
<dbReference type="EMBL" id="JACAGB010000004">
    <property type="protein sequence ID" value="KAF6366524.1"/>
    <property type="molecule type" value="Genomic_DNA"/>
</dbReference>
<dbReference type="Proteomes" id="UP000558488">
    <property type="component" value="Unassembled WGS sequence"/>
</dbReference>
<accession>A0A7J7YXA5</accession>
<keyword evidence="2" id="KW-1185">Reference proteome</keyword>